<keyword evidence="1" id="KW-0560">Oxidoreductase</keyword>
<keyword evidence="4" id="KW-0503">Monooxygenase</keyword>
<feature type="domain" description="FAD-binding" evidence="3">
    <location>
        <begin position="3"/>
        <end position="328"/>
    </location>
</feature>
<evidence type="ECO:0000259" key="3">
    <source>
        <dbReference type="Pfam" id="PF01494"/>
    </source>
</evidence>
<dbReference type="PANTHER" id="PTHR43476">
    <property type="entry name" value="3-(3-HYDROXY-PHENYL)PROPIONATE/3-HYDROXYCINNAMIC ACID HYDROXYLASE"/>
    <property type="match status" value="1"/>
</dbReference>
<dbReference type="EMBL" id="BAAAQK010000018">
    <property type="protein sequence ID" value="GAA1860639.1"/>
    <property type="molecule type" value="Genomic_DNA"/>
</dbReference>
<dbReference type="InterPro" id="IPR036188">
    <property type="entry name" value="FAD/NAD-bd_sf"/>
</dbReference>
<organism evidence="4 5">
    <name type="scientific">Pseudonocardia ailaonensis</name>
    <dbReference type="NCBI Taxonomy" id="367279"/>
    <lineage>
        <taxon>Bacteria</taxon>
        <taxon>Bacillati</taxon>
        <taxon>Actinomycetota</taxon>
        <taxon>Actinomycetes</taxon>
        <taxon>Pseudonocardiales</taxon>
        <taxon>Pseudonocardiaceae</taxon>
        <taxon>Pseudonocardia</taxon>
    </lineage>
</organism>
<evidence type="ECO:0000256" key="1">
    <source>
        <dbReference type="ARBA" id="ARBA00023002"/>
    </source>
</evidence>
<dbReference type="InterPro" id="IPR002938">
    <property type="entry name" value="FAD-bd"/>
</dbReference>
<dbReference type="InterPro" id="IPR050631">
    <property type="entry name" value="PheA/TfdB_FAD_monoxygenase"/>
</dbReference>
<protein>
    <submittedName>
        <fullName evidence="4">FAD-dependent monooxygenase</fullName>
    </submittedName>
</protein>
<proteinExistence type="predicted"/>
<dbReference type="Gene3D" id="3.30.9.20">
    <property type="match status" value="1"/>
</dbReference>
<evidence type="ECO:0000313" key="5">
    <source>
        <dbReference type="Proteomes" id="UP001500449"/>
    </source>
</evidence>
<keyword evidence="2" id="KW-0520">NAD</keyword>
<evidence type="ECO:0000313" key="4">
    <source>
        <dbReference type="EMBL" id="GAA1860639.1"/>
    </source>
</evidence>
<dbReference type="Gene3D" id="3.50.50.60">
    <property type="entry name" value="FAD/NAD(P)-binding domain"/>
    <property type="match status" value="1"/>
</dbReference>
<evidence type="ECO:0000256" key="2">
    <source>
        <dbReference type="ARBA" id="ARBA00023027"/>
    </source>
</evidence>
<keyword evidence="5" id="KW-1185">Reference proteome</keyword>
<dbReference type="SUPFAM" id="SSF51905">
    <property type="entry name" value="FAD/NAD(P)-binding domain"/>
    <property type="match status" value="1"/>
</dbReference>
<reference evidence="4 5" key="1">
    <citation type="journal article" date="2019" name="Int. J. Syst. Evol. Microbiol.">
        <title>The Global Catalogue of Microorganisms (GCM) 10K type strain sequencing project: providing services to taxonomists for standard genome sequencing and annotation.</title>
        <authorList>
            <consortium name="The Broad Institute Genomics Platform"/>
            <consortium name="The Broad Institute Genome Sequencing Center for Infectious Disease"/>
            <person name="Wu L."/>
            <person name="Ma J."/>
        </authorList>
    </citation>
    <scope>NUCLEOTIDE SEQUENCE [LARGE SCALE GENOMIC DNA]</scope>
    <source>
        <strain evidence="4 5">JCM 16009</strain>
    </source>
</reference>
<dbReference type="Proteomes" id="UP001500449">
    <property type="component" value="Unassembled WGS sequence"/>
</dbReference>
<gene>
    <name evidence="4" type="ORF">GCM10009836_46000</name>
</gene>
<comment type="caution">
    <text evidence="4">The sequence shown here is derived from an EMBL/GenBank/DDBJ whole genome shotgun (WGS) entry which is preliminary data.</text>
</comment>
<dbReference type="PANTHER" id="PTHR43476:SF4">
    <property type="entry name" value="BLR0106 PROTEIN"/>
    <property type="match status" value="1"/>
</dbReference>
<sequence>MKIVCVGGGPAGLTFAIQARLRSGGRDEVVVAERSGYGSAQGFAVTLGEDILDAAYRADPVGAPALRGALHLWGDQVVDVAGRQVHLGGRYGYAVGRSRMLSLLADRAVAVGADVRFGAEVTDDPATDPLTADADLVVAADGINSRIRTRHATHFGTEVSQGRNKYVWFGTTRRFRAFTFAYERTEAGWIWFYAYPASDGPSTCIVECPPATWAGLGLDAMPGDEAMRMLERRFARALDGHALVAPPGMGASPWLEFREVRNATWRRDNLVLAGDAAHTTHFSIGSGTVLAMEDAYGLADAVYGGPARTTDGGLSAALAAYDARRRAQMRPIQDMARRSMEWFEVATEGLDADPVRFAWSLSDRRGDQHPLHYQLHRATQIDPVRRVRRRLTSARRLRRALRRGEPIR</sequence>
<dbReference type="PRINTS" id="PR00420">
    <property type="entry name" value="RNGMNOXGNASE"/>
</dbReference>
<accession>A0ABN2NAU8</accession>
<dbReference type="RefSeq" id="WP_344420664.1">
    <property type="nucleotide sequence ID" value="NZ_BAAAQK010000018.1"/>
</dbReference>
<name>A0ABN2NAU8_9PSEU</name>
<dbReference type="Pfam" id="PF01494">
    <property type="entry name" value="FAD_binding_3"/>
    <property type="match status" value="1"/>
</dbReference>
<dbReference type="GO" id="GO:0004497">
    <property type="term" value="F:monooxygenase activity"/>
    <property type="evidence" value="ECO:0007669"/>
    <property type="project" value="UniProtKB-KW"/>
</dbReference>